<dbReference type="EMBL" id="JAMKBJ010000007">
    <property type="protein sequence ID" value="MCZ8537468.1"/>
    <property type="molecule type" value="Genomic_DNA"/>
</dbReference>
<dbReference type="GO" id="GO:0016874">
    <property type="term" value="F:ligase activity"/>
    <property type="evidence" value="ECO:0007669"/>
    <property type="project" value="UniProtKB-KW"/>
</dbReference>
<dbReference type="AlphaFoldDB" id="A0A9X3REK1"/>
<keyword evidence="8" id="KW-1185">Reference proteome</keyword>
<dbReference type="Proteomes" id="UP001152173">
    <property type="component" value="Unassembled WGS sequence"/>
</dbReference>
<dbReference type="Pfam" id="PF04932">
    <property type="entry name" value="Wzy_C"/>
    <property type="match status" value="1"/>
</dbReference>
<keyword evidence="3 5" id="KW-1133">Transmembrane helix</keyword>
<accession>A0A9X3REK1</accession>
<dbReference type="PANTHER" id="PTHR37422">
    <property type="entry name" value="TEICHURONIC ACID BIOSYNTHESIS PROTEIN TUAE"/>
    <property type="match status" value="1"/>
</dbReference>
<dbReference type="InterPro" id="IPR051533">
    <property type="entry name" value="WaaL-like"/>
</dbReference>
<name>A0A9X3REK1_9BACL</name>
<feature type="transmembrane region" description="Helical" evidence="5">
    <location>
        <begin position="90"/>
        <end position="112"/>
    </location>
</feature>
<keyword evidence="4 5" id="KW-0472">Membrane</keyword>
<feature type="transmembrane region" description="Helical" evidence="5">
    <location>
        <begin position="7"/>
        <end position="24"/>
    </location>
</feature>
<sequence>MIEPSPYDFLMVLVIGGSLLLYLTSFTRDVFIPLIVMLLFLIFQLTSLLAARELQVGVAYLAITIYLMFSWFSIVGIGQRLKSSLLKVIMNGYLITAVLSAVIGILAYFRYLPYDDLLLMFGRAKAFFKDPNVFGPFLIMPSLYAISLFENETSSKIKKTLYAFTFLLLLTAIFVCFSRAAWGNWVISFLVYLTLAKKELLKERIKTFISLGILCIPVLIWLANSPFVKSLFQSRLSLQRYDDSRFATQKEAILTGLRNPIGIGPGQSEYTFQIAPHSLYARILTENGILSVFLFVFLLSISIHKAYQSYKRSSNETAAYFSIIVASLIGLTFNSAFIDTLHWRHFWLILALAWCAPIIRGDDG</sequence>
<dbReference type="GO" id="GO:0016020">
    <property type="term" value="C:membrane"/>
    <property type="evidence" value="ECO:0007669"/>
    <property type="project" value="UniProtKB-SubCell"/>
</dbReference>
<comment type="caution">
    <text evidence="7">The sequence shown here is derived from an EMBL/GenBank/DDBJ whole genome shotgun (WGS) entry which is preliminary data.</text>
</comment>
<evidence type="ECO:0000256" key="3">
    <source>
        <dbReference type="ARBA" id="ARBA00022989"/>
    </source>
</evidence>
<evidence type="ECO:0000256" key="5">
    <source>
        <dbReference type="SAM" id="Phobius"/>
    </source>
</evidence>
<comment type="subcellular location">
    <subcellularLocation>
        <location evidence="1">Membrane</location>
        <topology evidence="1">Multi-pass membrane protein</topology>
    </subcellularLocation>
</comment>
<feature type="transmembrane region" description="Helical" evidence="5">
    <location>
        <begin position="30"/>
        <end position="51"/>
    </location>
</feature>
<feature type="domain" description="O-antigen ligase-related" evidence="6">
    <location>
        <begin position="164"/>
        <end position="296"/>
    </location>
</feature>
<evidence type="ECO:0000256" key="2">
    <source>
        <dbReference type="ARBA" id="ARBA00022692"/>
    </source>
</evidence>
<evidence type="ECO:0000313" key="8">
    <source>
        <dbReference type="Proteomes" id="UP001152173"/>
    </source>
</evidence>
<dbReference type="InterPro" id="IPR007016">
    <property type="entry name" value="O-antigen_ligase-rel_domated"/>
</dbReference>
<feature type="transmembrane region" description="Helical" evidence="5">
    <location>
        <begin position="319"/>
        <end position="338"/>
    </location>
</feature>
<evidence type="ECO:0000256" key="1">
    <source>
        <dbReference type="ARBA" id="ARBA00004141"/>
    </source>
</evidence>
<dbReference type="PANTHER" id="PTHR37422:SF13">
    <property type="entry name" value="LIPOPOLYSACCHARIDE BIOSYNTHESIS PROTEIN PA4999-RELATED"/>
    <property type="match status" value="1"/>
</dbReference>
<feature type="transmembrane region" description="Helical" evidence="5">
    <location>
        <begin position="205"/>
        <end position="223"/>
    </location>
</feature>
<keyword evidence="7" id="KW-0436">Ligase</keyword>
<keyword evidence="2 5" id="KW-0812">Transmembrane</keyword>
<organism evidence="7 8">
    <name type="scientific">Paenisporosarcina quisquiliarum</name>
    <dbReference type="NCBI Taxonomy" id="365346"/>
    <lineage>
        <taxon>Bacteria</taxon>
        <taxon>Bacillati</taxon>
        <taxon>Bacillota</taxon>
        <taxon>Bacilli</taxon>
        <taxon>Bacillales</taxon>
        <taxon>Caryophanaceae</taxon>
        <taxon>Paenisporosarcina</taxon>
    </lineage>
</organism>
<evidence type="ECO:0000256" key="4">
    <source>
        <dbReference type="ARBA" id="ARBA00023136"/>
    </source>
</evidence>
<feature type="transmembrane region" description="Helical" evidence="5">
    <location>
        <begin position="161"/>
        <end position="193"/>
    </location>
</feature>
<protein>
    <submittedName>
        <fullName evidence="7">O-antigen ligase family protein</fullName>
    </submittedName>
</protein>
<proteinExistence type="predicted"/>
<reference evidence="7" key="1">
    <citation type="submission" date="2022-05" db="EMBL/GenBank/DDBJ databases">
        <authorList>
            <person name="Colautti A."/>
            <person name="Iacumin L."/>
        </authorList>
    </citation>
    <scope>NUCLEOTIDE SEQUENCE</scope>
    <source>
        <strain evidence="7">SK 55</strain>
    </source>
</reference>
<evidence type="ECO:0000259" key="6">
    <source>
        <dbReference type="Pfam" id="PF04932"/>
    </source>
</evidence>
<evidence type="ECO:0000313" key="7">
    <source>
        <dbReference type="EMBL" id="MCZ8537468.1"/>
    </source>
</evidence>
<dbReference type="RefSeq" id="WP_269926563.1">
    <property type="nucleotide sequence ID" value="NZ_JAMKBJ010000007.1"/>
</dbReference>
<feature type="transmembrane region" description="Helical" evidence="5">
    <location>
        <begin position="58"/>
        <end position="78"/>
    </location>
</feature>
<feature type="transmembrane region" description="Helical" evidence="5">
    <location>
        <begin position="133"/>
        <end position="149"/>
    </location>
</feature>
<feature type="transmembrane region" description="Helical" evidence="5">
    <location>
        <begin position="288"/>
        <end position="307"/>
    </location>
</feature>
<gene>
    <name evidence="7" type="ORF">M9R32_09765</name>
</gene>